<dbReference type="SUPFAM" id="SSF81342">
    <property type="entry name" value="Transmembrane di-heme cytochromes"/>
    <property type="match status" value="1"/>
</dbReference>
<feature type="transmembrane region" description="Helical" evidence="6">
    <location>
        <begin position="182"/>
        <end position="204"/>
    </location>
</feature>
<keyword evidence="9" id="KW-1185">Reference proteome</keyword>
<evidence type="ECO:0000259" key="7">
    <source>
        <dbReference type="SMART" id="SM00867"/>
    </source>
</evidence>
<evidence type="ECO:0000256" key="1">
    <source>
        <dbReference type="ARBA" id="ARBA00004651"/>
    </source>
</evidence>
<reference evidence="8 9" key="1">
    <citation type="submission" date="2020-12" db="EMBL/GenBank/DDBJ databases">
        <title>Revised draft genomes of Rhodomicrobium vannielii ATCC 17100 and Rhodomicrobium udaipurense JA643.</title>
        <authorList>
            <person name="Conners E.M."/>
            <person name="Davenport E.J."/>
            <person name="Bose A."/>
        </authorList>
    </citation>
    <scope>NUCLEOTIDE SEQUENCE [LARGE SCALE GENOMIC DNA]</scope>
    <source>
        <strain evidence="8 9">JA643</strain>
    </source>
</reference>
<dbReference type="Proteomes" id="UP000623250">
    <property type="component" value="Unassembled WGS sequence"/>
</dbReference>
<dbReference type="GO" id="GO:0022904">
    <property type="term" value="P:respiratory electron transport chain"/>
    <property type="evidence" value="ECO:0007669"/>
    <property type="project" value="InterPro"/>
</dbReference>
<dbReference type="InterPro" id="IPR007372">
    <property type="entry name" value="Lipid/polyisoprenoid-bd_YceI"/>
</dbReference>
<feature type="transmembrane region" description="Helical" evidence="6">
    <location>
        <begin position="49"/>
        <end position="67"/>
    </location>
</feature>
<dbReference type="RefSeq" id="WP_037239799.1">
    <property type="nucleotide sequence ID" value="NZ_JAEMUK010000086.1"/>
</dbReference>
<sequence length="374" mass="39744">MIRQDYAAGLKVLHWAIAALILFMLYLGWTMGGIENVVEKIQAYNLHKSLGFTILALMVLRVLWRALTATPPEPAAMSGLEKLGAALGHLALYGLIFLIAVSGWALISTSDKPSLLFGQPFPLLPWFAALGPDEKKSIHHALEEVHEFAAFGLAGMIGLHVLATIWHAIRGDGIWSRMAPRFFGRSAAAALAVMAAGSVALLGADDARATEWSVDPQKSAIAFEATGSGFTTKGTFRAFKSEVEFDPALPEQTSVRVLIDVRSVNTGQADVDQALLSPDFFDPARFPTAEFVASGAKPAGKGKYVLAGRLTMKGVAKPVSLPFSISAANGAASVKGETVIDRLEFGVGPQSVAGYAVEKDVKLSIDLAALKLTN</sequence>
<feature type="domain" description="Lipid/polyisoprenoid-binding YceI-like" evidence="7">
    <location>
        <begin position="211"/>
        <end position="370"/>
    </location>
</feature>
<dbReference type="SMART" id="SM00867">
    <property type="entry name" value="YceI"/>
    <property type="match status" value="1"/>
</dbReference>
<evidence type="ECO:0000313" key="8">
    <source>
        <dbReference type="EMBL" id="MBJ7545143.1"/>
    </source>
</evidence>
<dbReference type="Pfam" id="PF04264">
    <property type="entry name" value="YceI"/>
    <property type="match status" value="1"/>
</dbReference>
<dbReference type="GO" id="GO:0009055">
    <property type="term" value="F:electron transfer activity"/>
    <property type="evidence" value="ECO:0007669"/>
    <property type="project" value="InterPro"/>
</dbReference>
<evidence type="ECO:0000256" key="6">
    <source>
        <dbReference type="SAM" id="Phobius"/>
    </source>
</evidence>
<dbReference type="Pfam" id="PF01292">
    <property type="entry name" value="Ni_hydr_CYTB"/>
    <property type="match status" value="1"/>
</dbReference>
<evidence type="ECO:0000256" key="3">
    <source>
        <dbReference type="ARBA" id="ARBA00022692"/>
    </source>
</evidence>
<evidence type="ECO:0000256" key="4">
    <source>
        <dbReference type="ARBA" id="ARBA00022989"/>
    </source>
</evidence>
<evidence type="ECO:0000313" key="9">
    <source>
        <dbReference type="Proteomes" id="UP000623250"/>
    </source>
</evidence>
<feature type="transmembrane region" description="Helical" evidence="6">
    <location>
        <begin position="12"/>
        <end position="29"/>
    </location>
</feature>
<comment type="caution">
    <text evidence="8">The sequence shown here is derived from an EMBL/GenBank/DDBJ whole genome shotgun (WGS) entry which is preliminary data.</text>
</comment>
<keyword evidence="5 6" id="KW-0472">Membrane</keyword>
<name>A0A8I1KMD3_9HYPH</name>
<keyword evidence="2" id="KW-1003">Cell membrane</keyword>
<feature type="transmembrane region" description="Helical" evidence="6">
    <location>
        <begin position="148"/>
        <end position="170"/>
    </location>
</feature>
<dbReference type="Gene3D" id="1.20.950.20">
    <property type="entry name" value="Transmembrane di-heme cytochromes, Chain C"/>
    <property type="match status" value="1"/>
</dbReference>
<dbReference type="GO" id="GO:0005886">
    <property type="term" value="C:plasma membrane"/>
    <property type="evidence" value="ECO:0007669"/>
    <property type="project" value="UniProtKB-SubCell"/>
</dbReference>
<proteinExistence type="predicted"/>
<accession>A0A8I1KMD3</accession>
<evidence type="ECO:0000256" key="2">
    <source>
        <dbReference type="ARBA" id="ARBA00022475"/>
    </source>
</evidence>
<protein>
    <submittedName>
        <fullName evidence="8">YceI family protein</fullName>
    </submittedName>
</protein>
<dbReference type="SUPFAM" id="SSF101874">
    <property type="entry name" value="YceI-like"/>
    <property type="match status" value="1"/>
</dbReference>
<keyword evidence="4 6" id="KW-1133">Transmembrane helix</keyword>
<feature type="transmembrane region" description="Helical" evidence="6">
    <location>
        <begin position="87"/>
        <end position="107"/>
    </location>
</feature>
<dbReference type="PANTHER" id="PTHR34406:SF1">
    <property type="entry name" value="PROTEIN YCEI"/>
    <property type="match status" value="1"/>
</dbReference>
<dbReference type="InterPro" id="IPR036761">
    <property type="entry name" value="TTHA0802/YceI-like_sf"/>
</dbReference>
<comment type="subcellular location">
    <subcellularLocation>
        <location evidence="1">Cell membrane</location>
        <topology evidence="1">Multi-pass membrane protein</topology>
    </subcellularLocation>
</comment>
<dbReference type="Gene3D" id="2.40.128.110">
    <property type="entry name" value="Lipid/polyisoprenoid-binding, YceI-like"/>
    <property type="match status" value="1"/>
</dbReference>
<evidence type="ECO:0000256" key="5">
    <source>
        <dbReference type="ARBA" id="ARBA00023136"/>
    </source>
</evidence>
<gene>
    <name evidence="8" type="ORF">JDN41_16445</name>
</gene>
<keyword evidence="3 6" id="KW-0812">Transmembrane</keyword>
<dbReference type="AlphaFoldDB" id="A0A8I1KMD3"/>
<dbReference type="InterPro" id="IPR011577">
    <property type="entry name" value="Cyt_b561_bac/Ni-Hgenase"/>
</dbReference>
<dbReference type="PANTHER" id="PTHR34406">
    <property type="entry name" value="PROTEIN YCEI"/>
    <property type="match status" value="1"/>
</dbReference>
<organism evidence="8 9">
    <name type="scientific">Rhodomicrobium udaipurense</name>
    <dbReference type="NCBI Taxonomy" id="1202716"/>
    <lineage>
        <taxon>Bacteria</taxon>
        <taxon>Pseudomonadati</taxon>
        <taxon>Pseudomonadota</taxon>
        <taxon>Alphaproteobacteria</taxon>
        <taxon>Hyphomicrobiales</taxon>
        <taxon>Hyphomicrobiaceae</taxon>
        <taxon>Rhodomicrobium</taxon>
    </lineage>
</organism>
<dbReference type="InterPro" id="IPR016174">
    <property type="entry name" value="Di-haem_cyt_TM"/>
</dbReference>
<dbReference type="EMBL" id="JAEMUK010000086">
    <property type="protein sequence ID" value="MBJ7545143.1"/>
    <property type="molecule type" value="Genomic_DNA"/>
</dbReference>